<feature type="compositionally biased region" description="Basic and acidic residues" evidence="3">
    <location>
        <begin position="313"/>
        <end position="331"/>
    </location>
</feature>
<dbReference type="InterPro" id="IPR036322">
    <property type="entry name" value="WD40_repeat_dom_sf"/>
</dbReference>
<feature type="compositionally biased region" description="Polar residues" evidence="3">
    <location>
        <begin position="342"/>
        <end position="354"/>
    </location>
</feature>
<reference evidence="4" key="1">
    <citation type="submission" date="2020-06" db="EMBL/GenBank/DDBJ databases">
        <authorList>
            <consortium name="Plant Systems Biology data submission"/>
        </authorList>
    </citation>
    <scope>NUCLEOTIDE SEQUENCE</scope>
    <source>
        <strain evidence="4">D6</strain>
    </source>
</reference>
<proteinExistence type="predicted"/>
<dbReference type="GO" id="GO:0005730">
    <property type="term" value="C:nucleolus"/>
    <property type="evidence" value="ECO:0007669"/>
    <property type="project" value="TreeGrafter"/>
</dbReference>
<feature type="compositionally biased region" description="Acidic residues" evidence="3">
    <location>
        <begin position="372"/>
        <end position="384"/>
    </location>
</feature>
<evidence type="ECO:0000313" key="5">
    <source>
        <dbReference type="Proteomes" id="UP001153069"/>
    </source>
</evidence>
<dbReference type="Gene3D" id="2.130.10.10">
    <property type="entry name" value="YVTN repeat-like/Quinoprotein amine dehydrogenase"/>
    <property type="match status" value="1"/>
</dbReference>
<evidence type="ECO:0000256" key="2">
    <source>
        <dbReference type="ARBA" id="ARBA00023242"/>
    </source>
</evidence>
<evidence type="ECO:0000256" key="3">
    <source>
        <dbReference type="SAM" id="MobiDB-lite"/>
    </source>
</evidence>
<accession>A0A9N8HZL9</accession>
<gene>
    <name evidence="4" type="ORF">SEMRO_2322_G323270.1</name>
</gene>
<sequence length="564" mass="62321">MSSSPQLLASQSHDGSLVAVAVLPMTSRLTIQIYQVETRALKTTLTTGKAKTVARICFCGNDHVIVQTTDQSVLIWDLKRGGVVAHEITCDSDKSILTVTCHDSRIYLLVGVGASNNTNQKLQVHQYDPTSGRLLRKVKVGKREGPVVGLAVHQQSFLVRNGSPKEAFRVLNAETGAKLEKYKYKQKGGPGGIYTCRNLVVLPTLTSIALFDWNTKQWLEPLPGGKGPVRLWEQDQQVHIVVGSQAVYRFSSGKAELISKIQCHHPVALLPGSRDDMTAVLHNPTAKGGSLQVQTVEYNNNDDDKLTIQWQEPTKDMDDKDNNKTAKRSKESMVVLGPGQAGTESTTVSEGTQPRNKKRKISGDDSSNKKDDDEDMEEEDDNEGDKEAHDDDPTETIGVSIADRLEQLTRVMEEEDALDDMVDFNRHAPDGRIITHKENFGQTATTESLSELLTQALQGGNDGLLELALGVQDTQILQQTVEGLSDQSLNTLLTKLTTRLASKPLRVAELIVWFRAIVQTGRIRDPAQLLPLKNLVQERVSYFPQMLQLEGRLNSLKGLHLLDR</sequence>
<dbReference type="InterPro" id="IPR015943">
    <property type="entry name" value="WD40/YVTN_repeat-like_dom_sf"/>
</dbReference>
<dbReference type="PANTHER" id="PTHR44267:SF1">
    <property type="entry name" value="WD REPEAT-CONTAINING PROTEIN 43"/>
    <property type="match status" value="1"/>
</dbReference>
<dbReference type="GO" id="GO:0000462">
    <property type="term" value="P:maturation of SSU-rRNA from tricistronic rRNA transcript (SSU-rRNA, 5.8S rRNA, LSU-rRNA)"/>
    <property type="evidence" value="ECO:0007669"/>
    <property type="project" value="TreeGrafter"/>
</dbReference>
<dbReference type="InterPro" id="IPR052414">
    <property type="entry name" value="U3_snoRNA-assoc_WDR"/>
</dbReference>
<feature type="region of interest" description="Disordered" evidence="3">
    <location>
        <begin position="299"/>
        <end position="399"/>
    </location>
</feature>
<name>A0A9N8HZL9_9STRA</name>
<comment type="subcellular location">
    <subcellularLocation>
        <location evidence="1">Nucleus</location>
    </subcellularLocation>
</comment>
<keyword evidence="5" id="KW-1185">Reference proteome</keyword>
<feature type="compositionally biased region" description="Basic and acidic residues" evidence="3">
    <location>
        <begin position="361"/>
        <end position="371"/>
    </location>
</feature>
<comment type="caution">
    <text evidence="4">The sequence shown here is derived from an EMBL/GenBank/DDBJ whole genome shotgun (WGS) entry which is preliminary data.</text>
</comment>
<dbReference type="SUPFAM" id="SSF50978">
    <property type="entry name" value="WD40 repeat-like"/>
    <property type="match status" value="1"/>
</dbReference>
<dbReference type="AlphaFoldDB" id="A0A9N8HZL9"/>
<evidence type="ECO:0000256" key="1">
    <source>
        <dbReference type="ARBA" id="ARBA00004123"/>
    </source>
</evidence>
<evidence type="ECO:0000313" key="4">
    <source>
        <dbReference type="EMBL" id="CAB9528793.1"/>
    </source>
</evidence>
<keyword evidence="2" id="KW-0539">Nucleus</keyword>
<dbReference type="EMBL" id="CAICTM010002320">
    <property type="protein sequence ID" value="CAB9528793.1"/>
    <property type="molecule type" value="Genomic_DNA"/>
</dbReference>
<organism evidence="4 5">
    <name type="scientific">Seminavis robusta</name>
    <dbReference type="NCBI Taxonomy" id="568900"/>
    <lineage>
        <taxon>Eukaryota</taxon>
        <taxon>Sar</taxon>
        <taxon>Stramenopiles</taxon>
        <taxon>Ochrophyta</taxon>
        <taxon>Bacillariophyta</taxon>
        <taxon>Bacillariophyceae</taxon>
        <taxon>Bacillariophycidae</taxon>
        <taxon>Naviculales</taxon>
        <taxon>Naviculaceae</taxon>
        <taxon>Seminavis</taxon>
    </lineage>
</organism>
<protein>
    <submittedName>
        <fullName evidence="4">WD repeat domain 43</fullName>
    </submittedName>
</protein>
<dbReference type="OrthoDB" id="30195at2759"/>
<dbReference type="PANTHER" id="PTHR44267">
    <property type="entry name" value="WD REPEAT-CONTAINING PROTEIN 43"/>
    <property type="match status" value="1"/>
</dbReference>
<dbReference type="Proteomes" id="UP001153069">
    <property type="component" value="Unassembled WGS sequence"/>
</dbReference>